<gene>
    <name evidence="4" type="ORF">FKX85_16335</name>
</gene>
<dbReference type="KEGG" id="echi:FKX85_16335"/>
<feature type="transmembrane region" description="Helical" evidence="1">
    <location>
        <begin position="68"/>
        <end position="87"/>
    </location>
</feature>
<dbReference type="Gene3D" id="3.55.50.30">
    <property type="match status" value="1"/>
</dbReference>
<proteinExistence type="predicted"/>
<feature type="domain" description="Protein FecR C-terminal" evidence="3">
    <location>
        <begin position="235"/>
        <end position="288"/>
    </location>
</feature>
<evidence type="ECO:0000313" key="5">
    <source>
        <dbReference type="Proteomes" id="UP000316614"/>
    </source>
</evidence>
<dbReference type="OrthoDB" id="1452822at2"/>
<dbReference type="Pfam" id="PF16344">
    <property type="entry name" value="FecR_C"/>
    <property type="match status" value="1"/>
</dbReference>
<dbReference type="InterPro" id="IPR006860">
    <property type="entry name" value="FecR"/>
</dbReference>
<dbReference type="InterPro" id="IPR012373">
    <property type="entry name" value="Ferrdict_sens_TM"/>
</dbReference>
<keyword evidence="5" id="KW-1185">Reference proteome</keyword>
<dbReference type="Proteomes" id="UP000316614">
    <property type="component" value="Chromosome"/>
</dbReference>
<feature type="domain" description="FecR protein" evidence="2">
    <location>
        <begin position="97"/>
        <end position="191"/>
    </location>
</feature>
<dbReference type="InterPro" id="IPR032508">
    <property type="entry name" value="FecR_C"/>
</dbReference>
<sequence>MPNSKRNISGLTERYLKGEISREEFELMLEEFTSGSQEVEEVLQRHFEQVMEQHHPEQKPAKRLIPSWAIAASVLLVLGVGTVLLFFTNQNTPQYITYETAYGEQSDFLLEDSSHVYLNAGSTLAFESFGSQNHREVTFSGEAFFDIARDESRPFIIHSGQMDIQVLGTAFNVEAYPEEHIVKVTVTEGKVAVHDNIHPKLEQILTAGQSIVFDKKNGNYQMESAQEILWKERILAFERTPFDQVVRKMERWYGVDLEVVDPSLFQLTLNGRFADKDVHEMIRAIAFLANKEHTKNPQLIKINPLPMEHHPNH</sequence>
<reference evidence="4 5" key="1">
    <citation type="submission" date="2019-06" db="EMBL/GenBank/DDBJ databases">
        <title>Echinicola alkalisoli sp. nov. isolated from saline soil.</title>
        <authorList>
            <person name="Sun J.-Q."/>
            <person name="Xu L."/>
        </authorList>
    </citation>
    <scope>NUCLEOTIDE SEQUENCE [LARGE SCALE GENOMIC DNA]</scope>
    <source>
        <strain evidence="4 5">LN3S3</strain>
    </source>
</reference>
<dbReference type="RefSeq" id="WP_141615752.1">
    <property type="nucleotide sequence ID" value="NZ_CP041253.1"/>
</dbReference>
<evidence type="ECO:0000256" key="1">
    <source>
        <dbReference type="SAM" id="Phobius"/>
    </source>
</evidence>
<protein>
    <submittedName>
        <fullName evidence="4">DUF4974 domain-containing protein</fullName>
    </submittedName>
</protein>
<evidence type="ECO:0000313" key="4">
    <source>
        <dbReference type="EMBL" id="QDH80522.1"/>
    </source>
</evidence>
<keyword evidence="1" id="KW-0812">Transmembrane</keyword>
<evidence type="ECO:0000259" key="2">
    <source>
        <dbReference type="Pfam" id="PF04773"/>
    </source>
</evidence>
<dbReference type="PANTHER" id="PTHR30273">
    <property type="entry name" value="PERIPLASMIC SIGNAL SENSOR AND SIGMA FACTOR ACTIVATOR FECR-RELATED"/>
    <property type="match status" value="1"/>
</dbReference>
<dbReference type="PANTHER" id="PTHR30273:SF2">
    <property type="entry name" value="PROTEIN FECR"/>
    <property type="match status" value="1"/>
</dbReference>
<dbReference type="GO" id="GO:0016989">
    <property type="term" value="F:sigma factor antagonist activity"/>
    <property type="evidence" value="ECO:0007669"/>
    <property type="project" value="TreeGrafter"/>
</dbReference>
<dbReference type="Pfam" id="PF04773">
    <property type="entry name" value="FecR"/>
    <property type="match status" value="1"/>
</dbReference>
<dbReference type="AlphaFoldDB" id="A0A514CL37"/>
<name>A0A514CL37_9BACT</name>
<keyword evidence="1" id="KW-1133">Transmembrane helix</keyword>
<evidence type="ECO:0000259" key="3">
    <source>
        <dbReference type="Pfam" id="PF16344"/>
    </source>
</evidence>
<accession>A0A514CL37</accession>
<keyword evidence="1" id="KW-0472">Membrane</keyword>
<dbReference type="Gene3D" id="2.60.120.1440">
    <property type="match status" value="1"/>
</dbReference>
<dbReference type="EMBL" id="CP041253">
    <property type="protein sequence ID" value="QDH80522.1"/>
    <property type="molecule type" value="Genomic_DNA"/>
</dbReference>
<organism evidence="4 5">
    <name type="scientific">Echinicola soli</name>
    <dbReference type="NCBI Taxonomy" id="2591634"/>
    <lineage>
        <taxon>Bacteria</taxon>
        <taxon>Pseudomonadati</taxon>
        <taxon>Bacteroidota</taxon>
        <taxon>Cytophagia</taxon>
        <taxon>Cytophagales</taxon>
        <taxon>Cyclobacteriaceae</taxon>
        <taxon>Echinicola</taxon>
    </lineage>
</organism>